<dbReference type="PANTHER" id="PTHR33450:SF31">
    <property type="entry name" value="EMB|CAB67623.1"/>
    <property type="match status" value="1"/>
</dbReference>
<dbReference type="InterPro" id="IPR008480">
    <property type="entry name" value="DUF761_pln"/>
</dbReference>
<sequence length="188" mass="21779">MKNKASRLLKQIISLLGSIAKAKSMAIKSKTSAFKARLIMFFLMKNKKALLMGSISNKINNLLGGHDQHEQESEDDQSKTIVLYDAKANKSYPSSSYAHDEYPDEDEDDKYPDLRHSLFDEEMDLEEDEGGSIIELVRHAKEEGGEEFRLEDEIDHVADLFITRFHKQMRMQKLLSFKRYQEMLERSV</sequence>
<dbReference type="AlphaFoldDB" id="A0AAV5IY90"/>
<organism evidence="2 3">
    <name type="scientific">Rubroshorea leprosula</name>
    <dbReference type="NCBI Taxonomy" id="152421"/>
    <lineage>
        <taxon>Eukaryota</taxon>
        <taxon>Viridiplantae</taxon>
        <taxon>Streptophyta</taxon>
        <taxon>Embryophyta</taxon>
        <taxon>Tracheophyta</taxon>
        <taxon>Spermatophyta</taxon>
        <taxon>Magnoliopsida</taxon>
        <taxon>eudicotyledons</taxon>
        <taxon>Gunneridae</taxon>
        <taxon>Pentapetalae</taxon>
        <taxon>rosids</taxon>
        <taxon>malvids</taxon>
        <taxon>Malvales</taxon>
        <taxon>Dipterocarpaceae</taxon>
        <taxon>Rubroshorea</taxon>
    </lineage>
</organism>
<dbReference type="PANTHER" id="PTHR33450">
    <property type="entry name" value="EMB|CAB67623.1-RELATED"/>
    <property type="match status" value="1"/>
</dbReference>
<accession>A0AAV5IY90</accession>
<keyword evidence="3" id="KW-1185">Reference proteome</keyword>
<reference evidence="2 3" key="1">
    <citation type="journal article" date="2021" name="Commun. Biol.">
        <title>The genome of Shorea leprosula (Dipterocarpaceae) highlights the ecological relevance of drought in aseasonal tropical rainforests.</title>
        <authorList>
            <person name="Ng K.K.S."/>
            <person name="Kobayashi M.J."/>
            <person name="Fawcett J.A."/>
            <person name="Hatakeyama M."/>
            <person name="Paape T."/>
            <person name="Ng C.H."/>
            <person name="Ang C.C."/>
            <person name="Tnah L.H."/>
            <person name="Lee C.T."/>
            <person name="Nishiyama T."/>
            <person name="Sese J."/>
            <person name="O'Brien M.J."/>
            <person name="Copetti D."/>
            <person name="Mohd Noor M.I."/>
            <person name="Ong R.C."/>
            <person name="Putra M."/>
            <person name="Sireger I.Z."/>
            <person name="Indrioko S."/>
            <person name="Kosugi Y."/>
            <person name="Izuno A."/>
            <person name="Isagi Y."/>
            <person name="Lee S.L."/>
            <person name="Shimizu K.K."/>
        </authorList>
    </citation>
    <scope>NUCLEOTIDE SEQUENCE [LARGE SCALE GENOMIC DNA]</scope>
    <source>
        <strain evidence="2">214</strain>
    </source>
</reference>
<dbReference type="Proteomes" id="UP001054252">
    <property type="component" value="Unassembled WGS sequence"/>
</dbReference>
<evidence type="ECO:0000313" key="2">
    <source>
        <dbReference type="EMBL" id="GKV02798.1"/>
    </source>
</evidence>
<name>A0AAV5IY90_9ROSI</name>
<proteinExistence type="predicted"/>
<feature type="region of interest" description="Disordered" evidence="1">
    <location>
        <begin position="91"/>
        <end position="112"/>
    </location>
</feature>
<evidence type="ECO:0000313" key="3">
    <source>
        <dbReference type="Proteomes" id="UP001054252"/>
    </source>
</evidence>
<dbReference type="Pfam" id="PF05553">
    <property type="entry name" value="DUF761"/>
    <property type="match status" value="1"/>
</dbReference>
<comment type="caution">
    <text evidence="2">The sequence shown here is derived from an EMBL/GenBank/DDBJ whole genome shotgun (WGS) entry which is preliminary data.</text>
</comment>
<evidence type="ECO:0000256" key="1">
    <source>
        <dbReference type="SAM" id="MobiDB-lite"/>
    </source>
</evidence>
<gene>
    <name evidence="2" type="ORF">SLEP1_g15188</name>
</gene>
<dbReference type="EMBL" id="BPVZ01000019">
    <property type="protein sequence ID" value="GKV02798.1"/>
    <property type="molecule type" value="Genomic_DNA"/>
</dbReference>
<protein>
    <submittedName>
        <fullName evidence="2">Uncharacterized protein</fullName>
    </submittedName>
</protein>